<dbReference type="EMBL" id="CAESAI010000004">
    <property type="protein sequence ID" value="CAB4332190.1"/>
    <property type="molecule type" value="Genomic_DNA"/>
</dbReference>
<evidence type="ECO:0000313" key="3">
    <source>
        <dbReference type="EMBL" id="CAB4332190.1"/>
    </source>
</evidence>
<evidence type="ECO:0000259" key="2">
    <source>
        <dbReference type="Pfam" id="PF13458"/>
    </source>
</evidence>
<keyword evidence="1" id="KW-0732">Signal</keyword>
<dbReference type="PROSITE" id="PS51257">
    <property type="entry name" value="PROKAR_LIPOPROTEIN"/>
    <property type="match status" value="1"/>
</dbReference>
<dbReference type="EMBL" id="CAESAD010000002">
    <property type="protein sequence ID" value="CAB4336446.1"/>
    <property type="molecule type" value="Genomic_DNA"/>
</dbReference>
<dbReference type="SUPFAM" id="SSF53822">
    <property type="entry name" value="Periplasmic binding protein-like I"/>
    <property type="match status" value="1"/>
</dbReference>
<dbReference type="InterPro" id="IPR028081">
    <property type="entry name" value="Leu-bd"/>
</dbReference>
<evidence type="ECO:0000313" key="5">
    <source>
        <dbReference type="EMBL" id="CAB4702177.1"/>
    </source>
</evidence>
<dbReference type="EMBL" id="CAFBIX010000030">
    <property type="protein sequence ID" value="CAB4848596.1"/>
    <property type="molecule type" value="Genomic_DNA"/>
</dbReference>
<dbReference type="AlphaFoldDB" id="A0A6J6YGW3"/>
<accession>A0A6J6YGW3</accession>
<dbReference type="Gene3D" id="3.40.50.2300">
    <property type="match status" value="2"/>
</dbReference>
<reference evidence="7" key="1">
    <citation type="submission" date="2020-05" db="EMBL/GenBank/DDBJ databases">
        <authorList>
            <person name="Chiriac C."/>
            <person name="Salcher M."/>
            <person name="Ghai R."/>
            <person name="Kavagutti S V."/>
        </authorList>
    </citation>
    <scope>NUCLEOTIDE SEQUENCE</scope>
</reference>
<dbReference type="EMBL" id="CAFAAO010000015">
    <property type="protein sequence ID" value="CAB4808721.1"/>
    <property type="molecule type" value="Genomic_DNA"/>
</dbReference>
<sequence>MIKSIKIGALAVAGALALAACSGGSDSAGGDALVVGTDLPVQGASADASKSTNEVVALVLEQAGGKAGDYTVEIKEYDDSTAAKGAWDDAACAKNAQDHVANTAEVAVMGTYNSGCAKIIIPVLNQAGMLMVSHANTYPGLTIEWDKGEPGLYYPSGARNYARVIAHDGFQGTAAAQFLFNEQGVKTLAVLDDTQAYGIGISDAVQIEFEKLGGTVLRYSWDIKAGAINTSTFEKIKAGGATAVYYGGIFDNNGVQLVKDKTAVMGDNTVTLAMSPDGFSGYQTLREMPEAEGLWMTFAGKSLDGIKKGGGAPAKFVEDYIAKYGYEPNSSYAMYGGVAMQVIMKAIAASDGTRQGVLDAVFAGEQICLTAEESVSGMGFCLNQESGDVDTVTMTLQQMTAGVETDIKTLDIK</sequence>
<gene>
    <name evidence="5" type="ORF">UFOPK2648_00375</name>
    <name evidence="6" type="ORF">UFOPK2824_00933</name>
    <name evidence="7" type="ORF">UFOPK3037_01135</name>
    <name evidence="8" type="ORF">UFOPK3278_00838</name>
    <name evidence="3" type="ORF">UFOPK3406_00288</name>
    <name evidence="4" type="ORF">UFOPK3925_00623</name>
    <name evidence="9" type="ORF">UFOPK4097_00299</name>
    <name evidence="10" type="ORF">UFOPK4301_00826</name>
</gene>
<dbReference type="PANTHER" id="PTHR47151">
    <property type="entry name" value="LEU/ILE/VAL-BINDING ABC TRANSPORTER SUBUNIT"/>
    <property type="match status" value="1"/>
</dbReference>
<name>A0A6J6YGW3_9ZZZZ</name>
<dbReference type="EMBL" id="CAEZYC010000011">
    <property type="protein sequence ID" value="CAB4702177.1"/>
    <property type="molecule type" value="Genomic_DNA"/>
</dbReference>
<evidence type="ECO:0000313" key="9">
    <source>
        <dbReference type="EMBL" id="CAB5010727.1"/>
    </source>
</evidence>
<evidence type="ECO:0000313" key="7">
    <source>
        <dbReference type="EMBL" id="CAB4808721.1"/>
    </source>
</evidence>
<organism evidence="7">
    <name type="scientific">freshwater metagenome</name>
    <dbReference type="NCBI Taxonomy" id="449393"/>
    <lineage>
        <taxon>unclassified sequences</taxon>
        <taxon>metagenomes</taxon>
        <taxon>ecological metagenomes</taxon>
    </lineage>
</organism>
<proteinExistence type="predicted"/>
<dbReference type="EMBL" id="CAEZZD010000153">
    <property type="protein sequence ID" value="CAB4755718.1"/>
    <property type="molecule type" value="Genomic_DNA"/>
</dbReference>
<protein>
    <submittedName>
        <fullName evidence="7">Unannotated protein</fullName>
    </submittedName>
</protein>
<evidence type="ECO:0000256" key="1">
    <source>
        <dbReference type="ARBA" id="ARBA00022729"/>
    </source>
</evidence>
<dbReference type="EMBL" id="CAFBPK010000003">
    <property type="protein sequence ID" value="CAB5010727.1"/>
    <property type="molecule type" value="Genomic_DNA"/>
</dbReference>
<feature type="domain" description="Leucine-binding protein" evidence="2">
    <location>
        <begin position="36"/>
        <end position="360"/>
    </location>
</feature>
<evidence type="ECO:0000313" key="10">
    <source>
        <dbReference type="EMBL" id="CAB5049783.1"/>
    </source>
</evidence>
<dbReference type="InterPro" id="IPR028082">
    <property type="entry name" value="Peripla_BP_I"/>
</dbReference>
<dbReference type="CDD" id="cd06342">
    <property type="entry name" value="PBP1_ABC_LIVBP-like"/>
    <property type="match status" value="1"/>
</dbReference>
<dbReference type="EMBL" id="CAFBQG010000095">
    <property type="protein sequence ID" value="CAB5049783.1"/>
    <property type="molecule type" value="Genomic_DNA"/>
</dbReference>
<evidence type="ECO:0000313" key="6">
    <source>
        <dbReference type="EMBL" id="CAB4755718.1"/>
    </source>
</evidence>
<dbReference type="PANTHER" id="PTHR47151:SF2">
    <property type="entry name" value="AMINO ACID BINDING PROTEIN"/>
    <property type="match status" value="1"/>
</dbReference>
<evidence type="ECO:0000313" key="4">
    <source>
        <dbReference type="EMBL" id="CAB4336446.1"/>
    </source>
</evidence>
<evidence type="ECO:0000313" key="8">
    <source>
        <dbReference type="EMBL" id="CAB4848596.1"/>
    </source>
</evidence>
<dbReference type="Pfam" id="PF13458">
    <property type="entry name" value="Peripla_BP_6"/>
    <property type="match status" value="1"/>
</dbReference>